<dbReference type="Gene3D" id="3.30.565.10">
    <property type="entry name" value="Histidine kinase-like ATPase, C-terminal domain"/>
    <property type="match status" value="1"/>
</dbReference>
<evidence type="ECO:0000256" key="2">
    <source>
        <dbReference type="ARBA" id="ARBA00004370"/>
    </source>
</evidence>
<evidence type="ECO:0000256" key="1">
    <source>
        <dbReference type="ARBA" id="ARBA00000085"/>
    </source>
</evidence>
<feature type="transmembrane region" description="Helical" evidence="8">
    <location>
        <begin position="13"/>
        <end position="35"/>
    </location>
</feature>
<keyword evidence="7" id="KW-0902">Two-component regulatory system</keyword>
<evidence type="ECO:0000256" key="4">
    <source>
        <dbReference type="ARBA" id="ARBA00022553"/>
    </source>
</evidence>
<dbReference type="SMART" id="SM00387">
    <property type="entry name" value="HATPase_c"/>
    <property type="match status" value="1"/>
</dbReference>
<evidence type="ECO:0000256" key="3">
    <source>
        <dbReference type="ARBA" id="ARBA00012438"/>
    </source>
</evidence>
<dbReference type="Pfam" id="PF06580">
    <property type="entry name" value="His_kinase"/>
    <property type="match status" value="1"/>
</dbReference>
<evidence type="ECO:0000313" key="12">
    <source>
        <dbReference type="Proteomes" id="UP000182624"/>
    </source>
</evidence>
<feature type="transmembrane region" description="Helical" evidence="8">
    <location>
        <begin position="182"/>
        <end position="203"/>
    </location>
</feature>
<proteinExistence type="predicted"/>
<keyword evidence="8" id="KW-1133">Transmembrane helix</keyword>
<name>A0A1I5SS33_9FIRM</name>
<feature type="domain" description="Histidine kinase" evidence="9">
    <location>
        <begin position="381"/>
        <end position="490"/>
    </location>
</feature>
<feature type="domain" description="HAMP" evidence="10">
    <location>
        <begin position="204"/>
        <end position="257"/>
    </location>
</feature>
<evidence type="ECO:0000256" key="7">
    <source>
        <dbReference type="ARBA" id="ARBA00023012"/>
    </source>
</evidence>
<dbReference type="PANTHER" id="PTHR34220">
    <property type="entry name" value="SENSOR HISTIDINE KINASE YPDA"/>
    <property type="match status" value="1"/>
</dbReference>
<evidence type="ECO:0000256" key="6">
    <source>
        <dbReference type="ARBA" id="ARBA00022777"/>
    </source>
</evidence>
<accession>A0A1I5SS33</accession>
<evidence type="ECO:0000256" key="8">
    <source>
        <dbReference type="SAM" id="Phobius"/>
    </source>
</evidence>
<keyword evidence="8" id="KW-0812">Transmembrane</keyword>
<dbReference type="InterPro" id="IPR005467">
    <property type="entry name" value="His_kinase_dom"/>
</dbReference>
<dbReference type="PANTHER" id="PTHR34220:SF9">
    <property type="entry name" value="SIGNAL TRANSDUCTION HISTIDINE KINASE INTERNAL REGION DOMAIN-CONTAINING PROTEIN"/>
    <property type="match status" value="1"/>
</dbReference>
<dbReference type="Proteomes" id="UP000182624">
    <property type="component" value="Unassembled WGS sequence"/>
</dbReference>
<evidence type="ECO:0000259" key="9">
    <source>
        <dbReference type="PROSITE" id="PS50109"/>
    </source>
</evidence>
<dbReference type="EC" id="2.7.13.3" evidence="3"/>
<dbReference type="InterPro" id="IPR010559">
    <property type="entry name" value="Sig_transdc_His_kin_internal"/>
</dbReference>
<keyword evidence="8" id="KW-0472">Membrane</keyword>
<protein>
    <recommendedName>
        <fullName evidence="3">histidine kinase</fullName>
        <ecNumber evidence="3">2.7.13.3</ecNumber>
    </recommendedName>
</protein>
<evidence type="ECO:0000313" key="11">
    <source>
        <dbReference type="EMBL" id="SFP73317.1"/>
    </source>
</evidence>
<dbReference type="SUPFAM" id="SSF55874">
    <property type="entry name" value="ATPase domain of HSP90 chaperone/DNA topoisomerase II/histidine kinase"/>
    <property type="match status" value="1"/>
</dbReference>
<reference evidence="12" key="1">
    <citation type="submission" date="2016-10" db="EMBL/GenBank/DDBJ databases">
        <authorList>
            <person name="Varghese N."/>
            <person name="Submissions S."/>
        </authorList>
    </citation>
    <scope>NUCLEOTIDE SEQUENCE [LARGE SCALE GENOMIC DNA]</scope>
    <source>
        <strain evidence="12">P18</strain>
    </source>
</reference>
<dbReference type="InterPro" id="IPR003660">
    <property type="entry name" value="HAMP_dom"/>
</dbReference>
<dbReference type="GO" id="GO:0000155">
    <property type="term" value="F:phosphorelay sensor kinase activity"/>
    <property type="evidence" value="ECO:0007669"/>
    <property type="project" value="InterPro"/>
</dbReference>
<dbReference type="GO" id="GO:0016020">
    <property type="term" value="C:membrane"/>
    <property type="evidence" value="ECO:0007669"/>
    <property type="project" value="UniProtKB-SubCell"/>
</dbReference>
<organism evidence="11 12">
    <name type="scientific">Butyrivibrio proteoclasticus</name>
    <dbReference type="NCBI Taxonomy" id="43305"/>
    <lineage>
        <taxon>Bacteria</taxon>
        <taxon>Bacillati</taxon>
        <taxon>Bacillota</taxon>
        <taxon>Clostridia</taxon>
        <taxon>Lachnospirales</taxon>
        <taxon>Lachnospiraceae</taxon>
        <taxon>Butyrivibrio</taxon>
    </lineage>
</organism>
<dbReference type="PROSITE" id="PS50885">
    <property type="entry name" value="HAMP"/>
    <property type="match status" value="1"/>
</dbReference>
<dbReference type="PROSITE" id="PS50109">
    <property type="entry name" value="HIS_KIN"/>
    <property type="match status" value="1"/>
</dbReference>
<dbReference type="OrthoDB" id="9809348at2"/>
<keyword evidence="12" id="KW-1185">Reference proteome</keyword>
<dbReference type="Pfam" id="PF02518">
    <property type="entry name" value="HATPase_c"/>
    <property type="match status" value="1"/>
</dbReference>
<sequence>MNKFLNSPLQTKIISACVLANITIFIVNLFLIVGINSMSKDMEMVYESNRSLNELSVALNMVQDSMTEYLSSKTSESLENYYINAQKFKDLTDDLGDKVTDFSFNRMERNIKYMSGEYLEQVEQTIEAKRGRNVEKYRAYYESSTDLFENIQSYITSLNLELFVINSEDFITLIQTFRTFEIIGVVVMTFVMIGNVIIITSFVKAMIMPLRSLADSANEIADGDFDVTLPSVSYSDEVGIVIGAFNKMIVSIKDYIEQLKVSMANERYMQEKELMMEAHLKDAQLRYLQAQINPHFLFNTLNAGAQLAMMEGADRTYEYVQTVADFFRYNVKNQKDAVTLREEVTLVDNYIHILNVRFSGDIGYEKQVDERLLDHKMPSMILQPIVENAVNHGIREMAGDGRIVLRVYRQDKDVCISVKDNGKGISNETIEKILSGDYVSDENAYDNNGIGMDNVIKRLRLFVGYEDVLRIFSEGEGKGCEVVIRLPLEGAKNVQSDDR</sequence>
<dbReference type="CDD" id="cd06225">
    <property type="entry name" value="HAMP"/>
    <property type="match status" value="1"/>
</dbReference>
<gene>
    <name evidence="11" type="ORF">SAMN04487928_10722</name>
</gene>
<evidence type="ECO:0000256" key="5">
    <source>
        <dbReference type="ARBA" id="ARBA00022679"/>
    </source>
</evidence>
<dbReference type="Gene3D" id="6.10.340.10">
    <property type="match status" value="1"/>
</dbReference>
<dbReference type="SMART" id="SM00304">
    <property type="entry name" value="HAMP"/>
    <property type="match status" value="1"/>
</dbReference>
<dbReference type="Pfam" id="PF00672">
    <property type="entry name" value="HAMP"/>
    <property type="match status" value="1"/>
</dbReference>
<dbReference type="InterPro" id="IPR036890">
    <property type="entry name" value="HATPase_C_sf"/>
</dbReference>
<keyword evidence="4" id="KW-0597">Phosphoprotein</keyword>
<comment type="subcellular location">
    <subcellularLocation>
        <location evidence="2">Membrane</location>
    </subcellularLocation>
</comment>
<evidence type="ECO:0000259" key="10">
    <source>
        <dbReference type="PROSITE" id="PS50885"/>
    </source>
</evidence>
<dbReference type="SUPFAM" id="SSF158472">
    <property type="entry name" value="HAMP domain-like"/>
    <property type="match status" value="1"/>
</dbReference>
<dbReference type="AlphaFoldDB" id="A0A1I5SS33"/>
<dbReference type="EMBL" id="FOXO01000007">
    <property type="protein sequence ID" value="SFP73317.1"/>
    <property type="molecule type" value="Genomic_DNA"/>
</dbReference>
<dbReference type="InterPro" id="IPR050640">
    <property type="entry name" value="Bact_2-comp_sensor_kinase"/>
</dbReference>
<keyword evidence="6" id="KW-0418">Kinase</keyword>
<dbReference type="InterPro" id="IPR003594">
    <property type="entry name" value="HATPase_dom"/>
</dbReference>
<dbReference type="RefSeq" id="WP_074885720.1">
    <property type="nucleotide sequence ID" value="NZ_FOXO01000007.1"/>
</dbReference>
<keyword evidence="5" id="KW-0808">Transferase</keyword>
<comment type="catalytic activity">
    <reaction evidence="1">
        <text>ATP + protein L-histidine = ADP + protein N-phospho-L-histidine.</text>
        <dbReference type="EC" id="2.7.13.3"/>
    </reaction>
</comment>